<sequence>MLPRLTPSPASPDHPVQRDAAHCATRKVRASGSTSLLARWAAWHPAPPQAPARPPLRLDLP</sequence>
<dbReference type="EMBL" id="JAURUR010000013">
    <property type="protein sequence ID" value="MDP9765643.1"/>
    <property type="molecule type" value="Genomic_DNA"/>
</dbReference>
<evidence type="ECO:0000256" key="1">
    <source>
        <dbReference type="SAM" id="MobiDB-lite"/>
    </source>
</evidence>
<protein>
    <submittedName>
        <fullName evidence="2">Uncharacterized protein</fullName>
    </submittedName>
</protein>
<evidence type="ECO:0000313" key="2">
    <source>
        <dbReference type="EMBL" id="MDP9765643.1"/>
    </source>
</evidence>
<accession>A0ABT9MGD8</accession>
<gene>
    <name evidence="2" type="ORF">QO006_003096</name>
</gene>
<feature type="region of interest" description="Disordered" evidence="1">
    <location>
        <begin position="1"/>
        <end position="27"/>
    </location>
</feature>
<dbReference type="Proteomes" id="UP001232163">
    <property type="component" value="Unassembled WGS sequence"/>
</dbReference>
<proteinExistence type="predicted"/>
<keyword evidence="3" id="KW-1185">Reference proteome</keyword>
<reference evidence="2 3" key="1">
    <citation type="submission" date="2023-07" db="EMBL/GenBank/DDBJ databases">
        <title>Genomic Encyclopedia of Type Strains, Phase IV (KMG-IV): sequencing the most valuable type-strain genomes for metagenomic binning, comparative biology and taxonomic classification.</title>
        <authorList>
            <person name="Goeker M."/>
        </authorList>
    </citation>
    <scope>NUCLEOTIDE SEQUENCE [LARGE SCALE GENOMIC DNA]</scope>
    <source>
        <strain evidence="2 3">NIO-1023</strain>
    </source>
</reference>
<dbReference type="RefSeq" id="WP_022800501.1">
    <property type="nucleotide sequence ID" value="NZ_JAURUR010000013.1"/>
</dbReference>
<evidence type="ECO:0000313" key="3">
    <source>
        <dbReference type="Proteomes" id="UP001232163"/>
    </source>
</evidence>
<name>A0ABT9MGD8_9DEIO</name>
<organism evidence="2 3">
    <name type="scientific">Deinococcus enclensis</name>
    <dbReference type="NCBI Taxonomy" id="1049582"/>
    <lineage>
        <taxon>Bacteria</taxon>
        <taxon>Thermotogati</taxon>
        <taxon>Deinococcota</taxon>
        <taxon>Deinococci</taxon>
        <taxon>Deinococcales</taxon>
        <taxon>Deinococcaceae</taxon>
        <taxon>Deinococcus</taxon>
    </lineage>
</organism>
<comment type="caution">
    <text evidence="2">The sequence shown here is derived from an EMBL/GenBank/DDBJ whole genome shotgun (WGS) entry which is preliminary data.</text>
</comment>